<dbReference type="Pfam" id="PF07963">
    <property type="entry name" value="N_methyl"/>
    <property type="match status" value="1"/>
</dbReference>
<dbReference type="InterPro" id="IPR045584">
    <property type="entry name" value="Pilin-like"/>
</dbReference>
<proteinExistence type="predicted"/>
<accession>A0A645BFA3</accession>
<name>A0A645BFA3_9ZZZZ</name>
<protein>
    <recommendedName>
        <fullName evidence="2">General secretion pathway GspH domain-containing protein</fullName>
    </recommendedName>
</protein>
<gene>
    <name evidence="1" type="ORF">SDC9_110892</name>
</gene>
<evidence type="ECO:0000313" key="1">
    <source>
        <dbReference type="EMBL" id="MPM64007.1"/>
    </source>
</evidence>
<dbReference type="SUPFAM" id="SSF54523">
    <property type="entry name" value="Pili subunits"/>
    <property type="match status" value="1"/>
</dbReference>
<dbReference type="AlphaFoldDB" id="A0A645BFA3"/>
<dbReference type="InterPro" id="IPR012902">
    <property type="entry name" value="N_methyl_site"/>
</dbReference>
<sequence>MLHRKGFTLIEMLLCLVLLGFIVTLTLPKLKGVLDDWKLHMVVREITFQLRKTQITAIRENCTLRVVCLYQSEEQRIVRYYGLKPQYPYYTLPSSVKIVNPSTLNISYNPKGTPSIGCTIRVTNRMNTRLAIVIQPVSGRILIRAD</sequence>
<reference evidence="1" key="1">
    <citation type="submission" date="2019-08" db="EMBL/GenBank/DDBJ databases">
        <authorList>
            <person name="Kucharzyk K."/>
            <person name="Murdoch R.W."/>
            <person name="Higgins S."/>
            <person name="Loffler F."/>
        </authorList>
    </citation>
    <scope>NUCLEOTIDE SEQUENCE</scope>
</reference>
<organism evidence="1">
    <name type="scientific">bioreactor metagenome</name>
    <dbReference type="NCBI Taxonomy" id="1076179"/>
    <lineage>
        <taxon>unclassified sequences</taxon>
        <taxon>metagenomes</taxon>
        <taxon>ecological metagenomes</taxon>
    </lineage>
</organism>
<evidence type="ECO:0008006" key="2">
    <source>
        <dbReference type="Google" id="ProtNLM"/>
    </source>
</evidence>
<comment type="caution">
    <text evidence="1">The sequence shown here is derived from an EMBL/GenBank/DDBJ whole genome shotgun (WGS) entry which is preliminary data.</text>
</comment>
<dbReference type="NCBIfam" id="TIGR02532">
    <property type="entry name" value="IV_pilin_GFxxxE"/>
    <property type="match status" value="1"/>
</dbReference>
<dbReference type="EMBL" id="VSSQ01019726">
    <property type="protein sequence ID" value="MPM64007.1"/>
    <property type="molecule type" value="Genomic_DNA"/>
</dbReference>